<evidence type="ECO:0000313" key="2">
    <source>
        <dbReference type="EMBL" id="PLW31768.1"/>
    </source>
</evidence>
<evidence type="ECO:0000313" key="3">
    <source>
        <dbReference type="Proteomes" id="UP000235388"/>
    </source>
</evidence>
<evidence type="ECO:0000259" key="1">
    <source>
        <dbReference type="Pfam" id="PF20231"/>
    </source>
</evidence>
<accession>A0A2N5U244</accession>
<dbReference type="AlphaFoldDB" id="A0A2N5U244"/>
<organism evidence="2 3">
    <name type="scientific">Puccinia coronata f. sp. avenae</name>
    <dbReference type="NCBI Taxonomy" id="200324"/>
    <lineage>
        <taxon>Eukaryota</taxon>
        <taxon>Fungi</taxon>
        <taxon>Dikarya</taxon>
        <taxon>Basidiomycota</taxon>
        <taxon>Pucciniomycotina</taxon>
        <taxon>Pucciniomycetes</taxon>
        <taxon>Pucciniales</taxon>
        <taxon>Pucciniaceae</taxon>
        <taxon>Puccinia</taxon>
    </lineage>
</organism>
<dbReference type="Proteomes" id="UP000235388">
    <property type="component" value="Unassembled WGS sequence"/>
</dbReference>
<reference evidence="2 3" key="1">
    <citation type="submission" date="2017-11" db="EMBL/GenBank/DDBJ databases">
        <title>De novo assembly and phasing of dikaryotic genomes from two isolates of Puccinia coronata f. sp. avenae, the causal agent of oat crown rust.</title>
        <authorList>
            <person name="Miller M.E."/>
            <person name="Zhang Y."/>
            <person name="Omidvar V."/>
            <person name="Sperschneider J."/>
            <person name="Schwessinger B."/>
            <person name="Raley C."/>
            <person name="Palmer J.M."/>
            <person name="Garnica D."/>
            <person name="Upadhyaya N."/>
            <person name="Rathjen J."/>
            <person name="Taylor J.M."/>
            <person name="Park R.F."/>
            <person name="Dodds P.N."/>
            <person name="Hirsch C.D."/>
            <person name="Kianian S.F."/>
            <person name="Figueroa M."/>
        </authorList>
    </citation>
    <scope>NUCLEOTIDE SEQUENCE [LARGE SCALE GENOMIC DNA]</scope>
    <source>
        <strain evidence="2">12NC29</strain>
    </source>
</reference>
<protein>
    <recommendedName>
        <fullName evidence="1">DUF6589 domain-containing protein</fullName>
    </recommendedName>
</protein>
<proteinExistence type="predicted"/>
<gene>
    <name evidence="2" type="ORF">PCANC_22356</name>
</gene>
<keyword evidence="3" id="KW-1185">Reference proteome</keyword>
<feature type="domain" description="DUF6589" evidence="1">
    <location>
        <begin position="15"/>
        <end position="176"/>
    </location>
</feature>
<comment type="caution">
    <text evidence="2">The sequence shown here is derived from an EMBL/GenBank/DDBJ whole genome shotgun (WGS) entry which is preliminary data.</text>
</comment>
<dbReference type="OrthoDB" id="2504926at2759"/>
<sequence>MEEYVGFASNKEGAISTNPPVLEQILAEIPTIFMLRLRDKFDNSSEGIGQVLESIQQQTGITPSKFTSWLQPMDGDLATIQNFNALRDLQYPSSYPEHSLDTIIFQLGGAHTLWNIAQEILTEHLGDPSNKSNLGVWKYLESLGIPHKKVIQKKDFTLMLQQIEKVHKATLLHCTSDENPQQQVGH</sequence>
<name>A0A2N5U244_9BASI</name>
<dbReference type="InterPro" id="IPR046496">
    <property type="entry name" value="DUF6589"/>
</dbReference>
<dbReference type="EMBL" id="PGCJ01000340">
    <property type="protein sequence ID" value="PLW31768.1"/>
    <property type="molecule type" value="Genomic_DNA"/>
</dbReference>
<dbReference type="Pfam" id="PF20231">
    <property type="entry name" value="DUF6589"/>
    <property type="match status" value="1"/>
</dbReference>